<accession>A0A1N7P077</accession>
<feature type="domain" description="HPt" evidence="15">
    <location>
        <begin position="1180"/>
        <end position="1284"/>
    </location>
</feature>
<dbReference type="Pfam" id="PF00072">
    <property type="entry name" value="Response_reg"/>
    <property type="match status" value="1"/>
</dbReference>
<evidence type="ECO:0000256" key="8">
    <source>
        <dbReference type="ARBA" id="ARBA00035100"/>
    </source>
</evidence>
<dbReference type="PANTHER" id="PTHR43395:SF8">
    <property type="entry name" value="HISTIDINE KINASE"/>
    <property type="match status" value="1"/>
</dbReference>
<dbReference type="Pfam" id="PF01584">
    <property type="entry name" value="CheW"/>
    <property type="match status" value="1"/>
</dbReference>
<dbReference type="InterPro" id="IPR011006">
    <property type="entry name" value="CheY-like_superfamily"/>
</dbReference>
<evidence type="ECO:0000256" key="11">
    <source>
        <dbReference type="SAM" id="MobiDB-lite"/>
    </source>
</evidence>
<proteinExistence type="predicted"/>
<dbReference type="STRING" id="484498.SAMN05421686_10837"/>
<dbReference type="CDD" id="cd17546">
    <property type="entry name" value="REC_hyHK_CKI1_RcsC-like"/>
    <property type="match status" value="1"/>
</dbReference>
<dbReference type="SUPFAM" id="SSF47226">
    <property type="entry name" value="Histidine-containing phosphotransfer domain, HPT domain"/>
    <property type="match status" value="7"/>
</dbReference>
<dbReference type="Pfam" id="PF26379">
    <property type="entry name" value="FimL_2nd"/>
    <property type="match status" value="1"/>
</dbReference>
<dbReference type="PROSITE" id="PS50894">
    <property type="entry name" value="HPT"/>
    <property type="match status" value="4"/>
</dbReference>
<dbReference type="InterPro" id="IPR036641">
    <property type="entry name" value="HPT_dom_sf"/>
</dbReference>
<reference evidence="17" key="1">
    <citation type="submission" date="2017-01" db="EMBL/GenBank/DDBJ databases">
        <authorList>
            <person name="Varghese N."/>
            <person name="Submissions S."/>
        </authorList>
    </citation>
    <scope>NUCLEOTIDE SEQUENCE [LARGE SCALE GENOMIC DNA]</scope>
    <source>
        <strain evidence="17">DSM 24913</strain>
    </source>
</reference>
<evidence type="ECO:0000256" key="2">
    <source>
        <dbReference type="ARBA" id="ARBA00012438"/>
    </source>
</evidence>
<feature type="modified residue" description="Phosphohistidine" evidence="9">
    <location>
        <position position="1227"/>
    </location>
</feature>
<feature type="compositionally biased region" description="Polar residues" evidence="11">
    <location>
        <begin position="1304"/>
        <end position="1315"/>
    </location>
</feature>
<dbReference type="SMART" id="SM00073">
    <property type="entry name" value="HPT"/>
    <property type="match status" value="4"/>
</dbReference>
<evidence type="ECO:0000256" key="4">
    <source>
        <dbReference type="ARBA" id="ARBA00022553"/>
    </source>
</evidence>
<evidence type="ECO:0000313" key="17">
    <source>
        <dbReference type="Proteomes" id="UP000185639"/>
    </source>
</evidence>
<evidence type="ECO:0000259" key="14">
    <source>
        <dbReference type="PROSITE" id="PS50851"/>
    </source>
</evidence>
<dbReference type="GO" id="GO:0005737">
    <property type="term" value="C:cytoplasm"/>
    <property type="evidence" value="ECO:0007669"/>
    <property type="project" value="InterPro"/>
</dbReference>
<dbReference type="Pfam" id="PF02518">
    <property type="entry name" value="HATPase_c"/>
    <property type="match status" value="1"/>
</dbReference>
<evidence type="ECO:0000256" key="9">
    <source>
        <dbReference type="PROSITE-ProRule" id="PRU00110"/>
    </source>
</evidence>
<dbReference type="PANTHER" id="PTHR43395">
    <property type="entry name" value="SENSOR HISTIDINE KINASE CHEA"/>
    <property type="match status" value="1"/>
</dbReference>
<evidence type="ECO:0000256" key="10">
    <source>
        <dbReference type="PROSITE-ProRule" id="PRU00169"/>
    </source>
</evidence>
<comment type="catalytic activity">
    <reaction evidence="1">
        <text>ATP + protein L-histidine = ADP + protein N-phospho-L-histidine.</text>
        <dbReference type="EC" id="2.7.13.3"/>
    </reaction>
</comment>
<organism evidence="16 17">
    <name type="scientific">Thalassolituus maritimus</name>
    <dbReference type="NCBI Taxonomy" id="484498"/>
    <lineage>
        <taxon>Bacteria</taxon>
        <taxon>Pseudomonadati</taxon>
        <taxon>Pseudomonadota</taxon>
        <taxon>Gammaproteobacteria</taxon>
        <taxon>Oceanospirillales</taxon>
        <taxon>Oceanospirillaceae</taxon>
        <taxon>Thalassolituus</taxon>
    </lineage>
</organism>
<dbReference type="PRINTS" id="PR00344">
    <property type="entry name" value="BCTRLSENSOR"/>
</dbReference>
<dbReference type="InterPro" id="IPR008207">
    <property type="entry name" value="Sig_transdc_His_kin_Hpt_dom"/>
</dbReference>
<feature type="region of interest" description="Disordered" evidence="11">
    <location>
        <begin position="601"/>
        <end position="620"/>
    </location>
</feature>
<feature type="region of interest" description="Disordered" evidence="11">
    <location>
        <begin position="781"/>
        <end position="827"/>
    </location>
</feature>
<dbReference type="Proteomes" id="UP000185639">
    <property type="component" value="Unassembled WGS sequence"/>
</dbReference>
<evidence type="ECO:0000313" key="16">
    <source>
        <dbReference type="EMBL" id="SIT03961.1"/>
    </source>
</evidence>
<dbReference type="InterPro" id="IPR005467">
    <property type="entry name" value="His_kinase_dom"/>
</dbReference>
<dbReference type="InterPro" id="IPR002545">
    <property type="entry name" value="CheW-lke_dom"/>
</dbReference>
<keyword evidence="4 10" id="KW-0597">Phosphoprotein</keyword>
<feature type="compositionally biased region" description="Acidic residues" evidence="11">
    <location>
        <begin position="604"/>
        <end position="620"/>
    </location>
</feature>
<dbReference type="Gene3D" id="3.30.565.10">
    <property type="entry name" value="Histidine kinase-like ATPase, C-terminal domain"/>
    <property type="match status" value="1"/>
</dbReference>
<dbReference type="InterPro" id="IPR003594">
    <property type="entry name" value="HATPase_dom"/>
</dbReference>
<evidence type="ECO:0000256" key="7">
    <source>
        <dbReference type="ARBA" id="ARBA00023012"/>
    </source>
</evidence>
<dbReference type="EC" id="2.7.13.3" evidence="2"/>
<evidence type="ECO:0000256" key="6">
    <source>
        <dbReference type="ARBA" id="ARBA00022777"/>
    </source>
</evidence>
<evidence type="ECO:0000256" key="5">
    <source>
        <dbReference type="ARBA" id="ARBA00022679"/>
    </source>
</evidence>
<dbReference type="OrthoDB" id="9803176at2"/>
<dbReference type="FunFam" id="3.30.565.10:FF:000016">
    <property type="entry name" value="Chemotaxis protein CheA, putative"/>
    <property type="match status" value="1"/>
</dbReference>
<gene>
    <name evidence="16" type="ORF">SAMN05421686_10837</name>
</gene>
<feature type="modified residue" description="Phosphohistidine" evidence="9">
    <location>
        <position position="1379"/>
    </location>
</feature>
<dbReference type="Pfam" id="PF02895">
    <property type="entry name" value="H-kinase_dim"/>
    <property type="match status" value="1"/>
</dbReference>
<feature type="domain" description="HPt" evidence="15">
    <location>
        <begin position="850"/>
        <end position="954"/>
    </location>
</feature>
<dbReference type="Gene3D" id="3.40.50.2300">
    <property type="match status" value="1"/>
</dbReference>
<evidence type="ECO:0000259" key="12">
    <source>
        <dbReference type="PROSITE" id="PS50109"/>
    </source>
</evidence>
<feature type="domain" description="HPt" evidence="15">
    <location>
        <begin position="1332"/>
        <end position="1443"/>
    </location>
</feature>
<keyword evidence="7" id="KW-0902">Two-component regulatory system</keyword>
<feature type="domain" description="Histidine kinase" evidence="12">
    <location>
        <begin position="1616"/>
        <end position="1849"/>
    </location>
</feature>
<evidence type="ECO:0000256" key="3">
    <source>
        <dbReference type="ARBA" id="ARBA00021495"/>
    </source>
</evidence>
<dbReference type="SUPFAM" id="SSF52172">
    <property type="entry name" value="CheY-like"/>
    <property type="match status" value="1"/>
</dbReference>
<dbReference type="InterPro" id="IPR036890">
    <property type="entry name" value="HATPase_C_sf"/>
</dbReference>
<dbReference type="SMART" id="SM00448">
    <property type="entry name" value="REC"/>
    <property type="match status" value="1"/>
</dbReference>
<dbReference type="SUPFAM" id="SSF55874">
    <property type="entry name" value="ATPase domain of HSP90 chaperone/DNA topoisomerase II/histidine kinase"/>
    <property type="match status" value="1"/>
</dbReference>
<keyword evidence="6 16" id="KW-0418">Kinase</keyword>
<feature type="modified residue" description="Phosphohistidine" evidence="9">
    <location>
        <position position="897"/>
    </location>
</feature>
<evidence type="ECO:0000256" key="1">
    <source>
        <dbReference type="ARBA" id="ARBA00000085"/>
    </source>
</evidence>
<dbReference type="InterPro" id="IPR051315">
    <property type="entry name" value="Bact_Chemotaxis_CheA"/>
</dbReference>
<dbReference type="PROSITE" id="PS50110">
    <property type="entry name" value="RESPONSE_REGULATORY"/>
    <property type="match status" value="1"/>
</dbReference>
<feature type="region of interest" description="Disordered" evidence="11">
    <location>
        <begin position="1112"/>
        <end position="1146"/>
    </location>
</feature>
<name>A0A1N7P077_9GAMM</name>
<feature type="modified residue" description="Phosphohistidine" evidence="9">
    <location>
        <position position="699"/>
    </location>
</feature>
<sequence>MSQDYIALEWVKGEIQDTLQQAQQALEAYVEHPEDRSRLRFCLSYLHQVHGTLQMVEFYGAALLAEEMEAVALALTEGSLSNERDGLEVLMQAIIQLPHYLEHVKVGRRDLPVVLLPILNELRSTRGENFLSETSLFTPYVEHNAPLTGAQKNLFTQPNFSPWLRKTRQMLQAATLQLLQDRDPDLAKHYINKLFAKLNKSMGGTPQGIVWLPALAFSEWLLKQDSLPKSAKVLLRQLDQLLKTGLDKGVAAINRPPAEELLKNLLFYVARTDARGEAIRLVQKRFRLAEALPNAEDAEDHAMGAGSDAVSGALTALIEEISTVKDELDQVVRGSAEREPALTSIRSTVRQVADTMGMLGLGMPRRVMQEQESAIVSLLEAEASDEQDSKLLDVAGALLYVEATLNGMIRDGDTTKSVSDSAMSDAQRAVLREARNVLEQVKDGVVSYIAHQWSTEKLQEVPALLHSIEGSLNMIPMPRVAVLLSDLSTFVQQALLADRPAPEWGVMDMVAEVLSGVEYYLERYSDESTSTDIAIIERAENTLSKLMQRCGIESAASEDLSDVELPEGFADEAVDVTSFSEALGLDDELIESNQDLISNVAESDVSESDVSESDVSESDELPIIELEEDLDEEQLEETLSEPANNALKDADDDLIDDEIIEVFLEEAEEVTETLGEFWPAYRQNQDDSEALTTVRRSFHTLKGSGRMVKADDVSELAWSVENMFNRVLDETISVNDDMIAFVDRVIEQLPGLIEDFRAKRAASIDVQPYMDYAFATAEGNQPATLPGSSAEGDSAGPVEEAESDVAADSRIVEDSTAESNDVESSADDAIGVVEEPVSSEAAQDADAQQEAEDRAALLEIFIAEAEAHLAVVDEFVTESNETACGNQISDALQRALHTLKGSAHMAELAPLADVASVIEKLTKELRAFRLPNTPELASLLNDASVALRSYLTVDQLMLLEDMPEAPALIERAAAIETEQLQPMYQGESPAGISTEAISHFLASGMDSLIEADELLQTWQEEDRSEVLDTISADLSSAAQAAEDAGIPAVKEMALALHHFYQGARNAAAHPEPELVAFISDAHEELLNMMDCLAAGQDLPDVSDTVRRVRDWQFPESQLPDEQAEEHVDQQTEEQPDESAGSHAGESSVVEGMLSLNDEELPPVPEVDESSLSELEQADIEEQEDDLILDIFLEEAEEITEAIESIVQKWEKTPEDLLPVAELQRELHTLKGGARMAELPEVADLCHELETLYERLNDGVIDLSEDTLPLAQSAHDLLFTQLQSVREGKGPENPERMIEALKVASQRNGSESSPVQDTAEADSRAYTVQSETADESDREIVGIFLEEAGELMEALDEGVEAWRAEPSSTRGADELLRVLHTLKGGARLAGLSVIGDTAHNFESDIQKALSREARFDDTFFMHLNERQENLQSKIDDVANLLDSDGVLVLGEKELVVDAPVSAQDVVADTDGQTDAPVSLSDDVSDESQVDTEGDEGSLAVVPLPGKEVEMAPERPAPAMAQQRKAPTELVKVSADLLDSLVNLAGETAIGRGRLEEQVSDFAGTLSEMDQTLDRMRDQLRRLDIETEAQVLFRQERHGPDYEDFDPLEMDRYSAMQQLSRALMESASDLIDLKETLSGKTRDAETLLLQQSRVNTELQEGLMKTRMVPFQRMVPRLRRIVRQVSLELNKQVELRVNNADGEMDRTILERMISPLEHMVRNAVDHGIESREQRRAAGKPEKGSIELDIRRDGGDVVLTLRDDGQGINLDAVLKKARERGMVPDGVEPTEHDIMQFILQPGFSTAEVITQISGRGVGMDVVSSEIKQMGGSVEIRSEAGTGSEFEVRLPFTVSVNRALMVRIGEDLYAVPLNNIQGIVRASVAELQNLYDQPEDERFFNYAGRDYQLGYLGAMLDEHSHPKISGQHMPLPLLLVRGQVPFALQADALLGSREIVVKSLGPQFAGVRGISGGTILGDGSVVIILDLPAMIRTYTSLEYQQAKALDNKAAEARHEQERRLPKVLVVDDSVTVRKVTTRLLERHGMEVMTAKDGMHAMEVLQDVKPDVMLLDIEMPRMDGFEVASLVRHDERLKDLPIIMITSRTGDKHRERARSIGVNEYMGKPFQEEALLENINAFLGHEVY</sequence>
<dbReference type="GO" id="GO:0000155">
    <property type="term" value="F:phosphorelay sensor kinase activity"/>
    <property type="evidence" value="ECO:0007669"/>
    <property type="project" value="InterPro"/>
</dbReference>
<dbReference type="SMART" id="SM00260">
    <property type="entry name" value="CheW"/>
    <property type="match status" value="1"/>
</dbReference>
<keyword evidence="5" id="KW-0808">Transferase</keyword>
<dbReference type="InterPro" id="IPR036061">
    <property type="entry name" value="CheW-like_dom_sf"/>
</dbReference>
<feature type="domain" description="HPt" evidence="15">
    <location>
        <begin position="652"/>
        <end position="759"/>
    </location>
</feature>
<keyword evidence="17" id="KW-1185">Reference proteome</keyword>
<dbReference type="EMBL" id="FTOH01000008">
    <property type="protein sequence ID" value="SIT03961.1"/>
    <property type="molecule type" value="Genomic_DNA"/>
</dbReference>
<dbReference type="InterPro" id="IPR001789">
    <property type="entry name" value="Sig_transdc_resp-reg_receiver"/>
</dbReference>
<dbReference type="SMART" id="SM01231">
    <property type="entry name" value="H-kinase_dim"/>
    <property type="match status" value="1"/>
</dbReference>
<feature type="modified residue" description="4-aspartylphosphate" evidence="10">
    <location>
        <position position="2066"/>
    </location>
</feature>
<dbReference type="InterPro" id="IPR058661">
    <property type="entry name" value="FimL_2nd"/>
</dbReference>
<dbReference type="GO" id="GO:0006935">
    <property type="term" value="P:chemotaxis"/>
    <property type="evidence" value="ECO:0007669"/>
    <property type="project" value="InterPro"/>
</dbReference>
<comment type="function">
    <text evidence="8">Involved in the transmission of sensory signals from the chemoreceptors to the flagellar motors. CheA is autophosphorylated; it can transfer its phosphate group to either CheB or CheY.</text>
</comment>
<evidence type="ECO:0000259" key="13">
    <source>
        <dbReference type="PROSITE" id="PS50110"/>
    </source>
</evidence>
<feature type="domain" description="Response regulatory" evidence="13">
    <location>
        <begin position="2017"/>
        <end position="2133"/>
    </location>
</feature>
<feature type="compositionally biased region" description="Acidic residues" evidence="11">
    <location>
        <begin position="1481"/>
        <end position="1494"/>
    </location>
</feature>
<feature type="region of interest" description="Disordered" evidence="11">
    <location>
        <begin position="1464"/>
        <end position="1496"/>
    </location>
</feature>
<dbReference type="Gene3D" id="1.20.120.160">
    <property type="entry name" value="HPT domain"/>
    <property type="match status" value="5"/>
</dbReference>
<dbReference type="CDD" id="cd00088">
    <property type="entry name" value="HPT"/>
    <property type="match status" value="4"/>
</dbReference>
<dbReference type="SMART" id="SM00387">
    <property type="entry name" value="HATPase_c"/>
    <property type="match status" value="1"/>
</dbReference>
<protein>
    <recommendedName>
        <fullName evidence="3">Chemotaxis protein CheA</fullName>
        <ecNumber evidence="2">2.7.13.3</ecNumber>
    </recommendedName>
</protein>
<dbReference type="Pfam" id="PF01627">
    <property type="entry name" value="Hpt"/>
    <property type="match status" value="5"/>
</dbReference>
<dbReference type="Gene3D" id="2.30.30.40">
    <property type="entry name" value="SH3 Domains"/>
    <property type="match status" value="1"/>
</dbReference>
<dbReference type="InterPro" id="IPR004358">
    <property type="entry name" value="Sig_transdc_His_kin-like_C"/>
</dbReference>
<dbReference type="PROSITE" id="PS50109">
    <property type="entry name" value="HIS_KIN"/>
    <property type="match status" value="1"/>
</dbReference>
<dbReference type="SUPFAM" id="SSF50341">
    <property type="entry name" value="CheW-like"/>
    <property type="match status" value="1"/>
</dbReference>
<feature type="region of interest" description="Disordered" evidence="11">
    <location>
        <begin position="1303"/>
        <end position="1333"/>
    </location>
</feature>
<dbReference type="RefSeq" id="WP_076516783.1">
    <property type="nucleotide sequence ID" value="NZ_FTOH01000008.1"/>
</dbReference>
<dbReference type="PROSITE" id="PS50851">
    <property type="entry name" value="CHEW"/>
    <property type="match status" value="1"/>
</dbReference>
<feature type="domain" description="CheW-like" evidence="14">
    <location>
        <begin position="1851"/>
        <end position="1991"/>
    </location>
</feature>
<evidence type="ECO:0000259" key="15">
    <source>
        <dbReference type="PROSITE" id="PS50894"/>
    </source>
</evidence>
<dbReference type="InterPro" id="IPR004105">
    <property type="entry name" value="CheA-like_dim"/>
</dbReference>